<name>A0A510XGQ6_9GAMM</name>
<dbReference type="GO" id="GO:0010974">
    <property type="term" value="P:negative regulation of division septum assembly"/>
    <property type="evidence" value="ECO:0007669"/>
    <property type="project" value="InterPro"/>
</dbReference>
<keyword evidence="3" id="KW-0175">Coiled coil</keyword>
<dbReference type="EMBL" id="JAEDAF010000004">
    <property type="protein sequence ID" value="MBH8579572.1"/>
    <property type="molecule type" value="Genomic_DNA"/>
</dbReference>
<dbReference type="EMBL" id="BJUK01000047">
    <property type="protein sequence ID" value="GEK48740.1"/>
    <property type="molecule type" value="Genomic_DNA"/>
</dbReference>
<evidence type="ECO:0000256" key="6">
    <source>
        <dbReference type="HAMAP-Rule" id="MF_01839"/>
    </source>
</evidence>
<protein>
    <recommendedName>
        <fullName evidence="6">Nucleoid occlusion factor SlmA</fullName>
    </recommendedName>
</protein>
<dbReference type="GO" id="GO:0003700">
    <property type="term" value="F:DNA-binding transcription factor activity"/>
    <property type="evidence" value="ECO:0007669"/>
    <property type="project" value="TreeGrafter"/>
</dbReference>
<organism evidence="9 11">
    <name type="scientific">Bisbaumannia pacifica</name>
    <dbReference type="NCBI Taxonomy" id="77098"/>
    <lineage>
        <taxon>Bacteria</taxon>
        <taxon>Pseudomonadati</taxon>
        <taxon>Pseudomonadota</taxon>
        <taxon>Gammaproteobacteria</taxon>
        <taxon>Oceanospirillales</taxon>
        <taxon>Halomonadaceae</taxon>
        <taxon>Bisbaumannia</taxon>
    </lineage>
</organism>
<evidence type="ECO:0000313" key="10">
    <source>
        <dbReference type="EMBL" id="MBH8579572.1"/>
    </source>
</evidence>
<evidence type="ECO:0000313" key="9">
    <source>
        <dbReference type="EMBL" id="GEK48740.1"/>
    </source>
</evidence>
<dbReference type="SUPFAM" id="SSF46689">
    <property type="entry name" value="Homeodomain-like"/>
    <property type="match status" value="1"/>
</dbReference>
<dbReference type="RefSeq" id="WP_146804072.1">
    <property type="nucleotide sequence ID" value="NZ_BJUK01000047.1"/>
</dbReference>
<evidence type="ECO:0000256" key="5">
    <source>
        <dbReference type="ARBA" id="ARBA00023306"/>
    </source>
</evidence>
<dbReference type="InterPro" id="IPR050109">
    <property type="entry name" value="HTH-type_TetR-like_transc_reg"/>
</dbReference>
<keyword evidence="5 6" id="KW-0131">Cell cycle</keyword>
<dbReference type="OrthoDB" id="9179041at2"/>
<dbReference type="Proteomes" id="UP000321275">
    <property type="component" value="Unassembled WGS sequence"/>
</dbReference>
<reference evidence="10 12" key="2">
    <citation type="submission" date="2020-12" db="EMBL/GenBank/DDBJ databases">
        <title>Draft genome sequence of Halomonas pacifica strain CARE-V15.</title>
        <authorList>
            <person name="Vignesh N."/>
            <person name="Thabitha A."/>
            <person name="Saravanan R."/>
            <person name="Manigandan V."/>
        </authorList>
    </citation>
    <scope>NUCLEOTIDE SEQUENCE [LARGE SCALE GENOMIC DNA]</scope>
    <source>
        <strain evidence="10 12">CARE-V15</strain>
    </source>
</reference>
<dbReference type="Proteomes" id="UP000651738">
    <property type="component" value="Unassembled WGS sequence"/>
</dbReference>
<keyword evidence="11" id="KW-1185">Reference proteome</keyword>
<dbReference type="HAMAP" id="MF_01839">
    <property type="entry name" value="NO_factor_SlmA"/>
    <property type="match status" value="1"/>
</dbReference>
<dbReference type="GO" id="GO:0000976">
    <property type="term" value="F:transcription cis-regulatory region binding"/>
    <property type="evidence" value="ECO:0007669"/>
    <property type="project" value="TreeGrafter"/>
</dbReference>
<dbReference type="InterPro" id="IPR036271">
    <property type="entry name" value="Tet_transcr_reg_TetR-rel_C_sf"/>
</dbReference>
<dbReference type="InterPro" id="IPR023769">
    <property type="entry name" value="NO_SlmA"/>
</dbReference>
<dbReference type="Gene3D" id="1.10.357.10">
    <property type="entry name" value="Tetracycline Repressor, domain 2"/>
    <property type="match status" value="1"/>
</dbReference>
<dbReference type="GO" id="GO:0051301">
    <property type="term" value="P:cell division"/>
    <property type="evidence" value="ECO:0007669"/>
    <property type="project" value="UniProtKB-KW"/>
</dbReference>
<comment type="similarity">
    <text evidence="6">Belongs to the nucleoid occlusion factor SlmA family.</text>
</comment>
<evidence type="ECO:0000313" key="12">
    <source>
        <dbReference type="Proteomes" id="UP000651738"/>
    </source>
</evidence>
<evidence type="ECO:0000259" key="8">
    <source>
        <dbReference type="PROSITE" id="PS50977"/>
    </source>
</evidence>
<proteinExistence type="inferred from homology"/>
<dbReference type="GO" id="GO:0043590">
    <property type="term" value="C:bacterial nucleoid"/>
    <property type="evidence" value="ECO:0007669"/>
    <property type="project" value="UniProtKB-UniRule"/>
</dbReference>
<feature type="domain" description="HTH tetR-type" evidence="8">
    <location>
        <begin position="8"/>
        <end position="68"/>
    </location>
</feature>
<reference evidence="9 11" key="1">
    <citation type="submission" date="2019-07" db="EMBL/GenBank/DDBJ databases">
        <title>Whole genome shotgun sequence of Halomonas pacifica NBRC 102220.</title>
        <authorList>
            <person name="Hosoyama A."/>
            <person name="Uohara A."/>
            <person name="Ohji S."/>
            <person name="Ichikawa N."/>
        </authorList>
    </citation>
    <scope>NUCLEOTIDE SEQUENCE [LARGE SCALE GENOMIC DNA]</scope>
    <source>
        <strain evidence="9 11">NBRC 102220</strain>
    </source>
</reference>
<comment type="caution">
    <text evidence="9">The sequence shown here is derived from an EMBL/GenBank/DDBJ whole genome shotgun (WGS) entry which is preliminary data.</text>
</comment>
<evidence type="ECO:0000256" key="7">
    <source>
        <dbReference type="PROSITE-ProRule" id="PRU00335"/>
    </source>
</evidence>
<comment type="function">
    <text evidence="6">Required for nucleoid occlusion (NO) phenomenon, which prevents Z-ring formation and cell division over the nucleoid. Acts as a DNA-associated cell division inhibitor that binds simultaneously chromosomal DNA and FtsZ, and disrupts the assembly of FtsZ polymers. SlmA-DNA-binding sequences (SBS) are dispersed on non-Ter regions of the chromosome, preventing FtsZ polymerization at these regions.</text>
</comment>
<evidence type="ECO:0000256" key="1">
    <source>
        <dbReference type="ARBA" id="ARBA00022490"/>
    </source>
</evidence>
<dbReference type="InterPro" id="IPR054580">
    <property type="entry name" value="SlmA-like_C"/>
</dbReference>
<evidence type="ECO:0000256" key="4">
    <source>
        <dbReference type="ARBA" id="ARBA00023125"/>
    </source>
</evidence>
<dbReference type="PANTHER" id="PTHR30055:SF183">
    <property type="entry name" value="NUCLEOID OCCLUSION FACTOR SLMA"/>
    <property type="match status" value="1"/>
</dbReference>
<gene>
    <name evidence="6 9" type="primary">slmA</name>
    <name evidence="9" type="ORF">HPA02_30230</name>
    <name evidence="10" type="ORF">I7V36_05625</name>
</gene>
<dbReference type="AlphaFoldDB" id="A0A510XGQ6"/>
<dbReference type="Pfam" id="PF00440">
    <property type="entry name" value="TetR_N"/>
    <property type="match status" value="1"/>
</dbReference>
<dbReference type="SUPFAM" id="SSF48498">
    <property type="entry name" value="Tetracyclin repressor-like, C-terminal domain"/>
    <property type="match status" value="1"/>
</dbReference>
<dbReference type="Pfam" id="PF22276">
    <property type="entry name" value="SlmA-like_C"/>
    <property type="match status" value="1"/>
</dbReference>
<dbReference type="PROSITE" id="PS50977">
    <property type="entry name" value="HTH_TETR_2"/>
    <property type="match status" value="1"/>
</dbReference>
<comment type="subcellular location">
    <subcellularLocation>
        <location evidence="6">Cytoplasm</location>
        <location evidence="6">Nucleoid</location>
    </subcellularLocation>
</comment>
<keyword evidence="2 6" id="KW-0132">Cell division</keyword>
<comment type="subunit">
    <text evidence="6">Homodimer. Interacts with FtsZ.</text>
</comment>
<keyword evidence="1 6" id="KW-0963">Cytoplasm</keyword>
<sequence>MTQEATKINRREQILQALALMLEEDSGKRITIAALARQVGVSEAALYRHFPSKARMFEGLIEFIEESLFARIRRILDETPEALPRCQQILTLLLGFAEKNPGLSRLLGGDALTGETARLRLRMHQLFERLETQFKQILREAEIHEGRRPVLGASSAANLLLAHVEGRISQYVRSDFRRRPTEFWEDQWQLLSAGLLTEARQAQTA</sequence>
<feature type="DNA-binding region" description="H-T-H motif" evidence="7">
    <location>
        <begin position="31"/>
        <end position="50"/>
    </location>
</feature>
<dbReference type="InterPro" id="IPR001647">
    <property type="entry name" value="HTH_TetR"/>
</dbReference>
<dbReference type="InterPro" id="IPR009057">
    <property type="entry name" value="Homeodomain-like_sf"/>
</dbReference>
<dbReference type="NCBIfam" id="NF007015">
    <property type="entry name" value="PRK09480.1"/>
    <property type="match status" value="1"/>
</dbReference>
<evidence type="ECO:0000256" key="3">
    <source>
        <dbReference type="ARBA" id="ARBA00023054"/>
    </source>
</evidence>
<evidence type="ECO:0000313" key="11">
    <source>
        <dbReference type="Proteomes" id="UP000321275"/>
    </source>
</evidence>
<dbReference type="PANTHER" id="PTHR30055">
    <property type="entry name" value="HTH-TYPE TRANSCRIPTIONAL REGULATOR RUTR"/>
    <property type="match status" value="1"/>
</dbReference>
<keyword evidence="4 6" id="KW-0238">DNA-binding</keyword>
<dbReference type="GO" id="GO:0005737">
    <property type="term" value="C:cytoplasm"/>
    <property type="evidence" value="ECO:0007669"/>
    <property type="project" value="UniProtKB-UniRule"/>
</dbReference>
<accession>A0A510XGQ6</accession>
<evidence type="ECO:0000256" key="2">
    <source>
        <dbReference type="ARBA" id="ARBA00022618"/>
    </source>
</evidence>